<accession>A0A1Z5KEL1</accession>
<dbReference type="CDD" id="cd00520">
    <property type="entry name" value="RRF"/>
    <property type="match status" value="1"/>
</dbReference>
<dbReference type="Pfam" id="PF01765">
    <property type="entry name" value="RRF"/>
    <property type="match status" value="1"/>
</dbReference>
<evidence type="ECO:0000313" key="8">
    <source>
        <dbReference type="Proteomes" id="UP000198406"/>
    </source>
</evidence>
<dbReference type="Gene3D" id="3.30.1360.40">
    <property type="match status" value="1"/>
</dbReference>
<dbReference type="EMBL" id="BDSP01000207">
    <property type="protein sequence ID" value="GAX24388.1"/>
    <property type="molecule type" value="Genomic_DNA"/>
</dbReference>
<dbReference type="SUPFAM" id="SSF55194">
    <property type="entry name" value="Ribosome recycling factor, RRF"/>
    <property type="match status" value="1"/>
</dbReference>
<dbReference type="InterPro" id="IPR036191">
    <property type="entry name" value="RRF_sf"/>
</dbReference>
<name>A0A1Z5KEL1_FISSO</name>
<feature type="signal peptide" evidence="5">
    <location>
        <begin position="1"/>
        <end position="19"/>
    </location>
</feature>
<dbReference type="AlphaFoldDB" id="A0A1Z5KEL1"/>
<evidence type="ECO:0000256" key="3">
    <source>
        <dbReference type="ARBA" id="ARBA00022490"/>
    </source>
</evidence>
<evidence type="ECO:0000256" key="1">
    <source>
        <dbReference type="ARBA" id="ARBA00004496"/>
    </source>
</evidence>
<dbReference type="FunFam" id="3.30.1360.40:FF:000001">
    <property type="entry name" value="Ribosome-recycling factor"/>
    <property type="match status" value="1"/>
</dbReference>
<comment type="subcellular location">
    <subcellularLocation>
        <location evidence="1">Cytoplasm</location>
    </subcellularLocation>
</comment>
<protein>
    <submittedName>
        <fullName evidence="7">Ribosome recycling factor</fullName>
    </submittedName>
</protein>
<dbReference type="FunFam" id="1.10.132.20:FF:000001">
    <property type="entry name" value="Ribosome-recycling factor"/>
    <property type="match status" value="1"/>
</dbReference>
<evidence type="ECO:0000256" key="2">
    <source>
        <dbReference type="ARBA" id="ARBA00005912"/>
    </source>
</evidence>
<reference evidence="7 8" key="1">
    <citation type="journal article" date="2015" name="Plant Cell">
        <title>Oil accumulation by the oleaginous diatom Fistulifera solaris as revealed by the genome and transcriptome.</title>
        <authorList>
            <person name="Tanaka T."/>
            <person name="Maeda Y."/>
            <person name="Veluchamy A."/>
            <person name="Tanaka M."/>
            <person name="Abida H."/>
            <person name="Marechal E."/>
            <person name="Bowler C."/>
            <person name="Muto M."/>
            <person name="Sunaga Y."/>
            <person name="Tanaka M."/>
            <person name="Yoshino T."/>
            <person name="Taniguchi T."/>
            <person name="Fukuda Y."/>
            <person name="Nemoto M."/>
            <person name="Matsumoto M."/>
            <person name="Wong P.S."/>
            <person name="Aburatani S."/>
            <person name="Fujibuchi W."/>
        </authorList>
    </citation>
    <scope>NUCLEOTIDE SEQUENCE [LARGE SCALE GENOMIC DNA]</scope>
    <source>
        <strain evidence="7 8">JPCC DA0580</strain>
    </source>
</reference>
<comment type="caution">
    <text evidence="7">The sequence shown here is derived from an EMBL/GenBank/DDBJ whole genome shotgun (WGS) entry which is preliminary data.</text>
</comment>
<keyword evidence="5" id="KW-0732">Signal</keyword>
<proteinExistence type="inferred from homology"/>
<dbReference type="InParanoid" id="A0A1Z5KEL1"/>
<dbReference type="Gene3D" id="1.10.132.20">
    <property type="entry name" value="Ribosome-recycling factor"/>
    <property type="match status" value="1"/>
</dbReference>
<sequence>MKAFQIFSLFTILWTTALAFSTAPISLRNHRAFVSDSCLWAETIKEVTDDADTRMSKSVESVKTNLATIRTGRASASILDRIKVDYYGVATPLNQMATISVPSAQQLAVDPYDKSTMNDIQKAIAESDLGVSPNNDGTIIRINIPELTEDRRKDMMKQCKSIGEEGKVAVRNVRRDGMDLIKKLEKAATIGKDEMQDGLDLMQKMTDKRVKEIDEIVAKKEKELSKV</sequence>
<dbReference type="HAMAP" id="MF_00040">
    <property type="entry name" value="RRF"/>
    <property type="match status" value="1"/>
</dbReference>
<evidence type="ECO:0000313" key="7">
    <source>
        <dbReference type="EMBL" id="GAX24388.1"/>
    </source>
</evidence>
<organism evidence="7 8">
    <name type="scientific">Fistulifera solaris</name>
    <name type="common">Oleaginous diatom</name>
    <dbReference type="NCBI Taxonomy" id="1519565"/>
    <lineage>
        <taxon>Eukaryota</taxon>
        <taxon>Sar</taxon>
        <taxon>Stramenopiles</taxon>
        <taxon>Ochrophyta</taxon>
        <taxon>Bacillariophyta</taxon>
        <taxon>Bacillariophyceae</taxon>
        <taxon>Bacillariophycidae</taxon>
        <taxon>Naviculales</taxon>
        <taxon>Naviculaceae</taxon>
        <taxon>Fistulifera</taxon>
    </lineage>
</organism>
<comment type="similarity">
    <text evidence="2">Belongs to the RRF family.</text>
</comment>
<dbReference type="InterPro" id="IPR002661">
    <property type="entry name" value="Ribosome_recyc_fac"/>
</dbReference>
<keyword evidence="8" id="KW-1185">Reference proteome</keyword>
<feature type="chain" id="PRO_5013029415" evidence="5">
    <location>
        <begin position="20"/>
        <end position="227"/>
    </location>
</feature>
<dbReference type="OrthoDB" id="407355at2759"/>
<dbReference type="Proteomes" id="UP000198406">
    <property type="component" value="Unassembled WGS sequence"/>
</dbReference>
<gene>
    <name evidence="7" type="ORF">FisN_4Lh520</name>
</gene>
<evidence type="ECO:0000256" key="5">
    <source>
        <dbReference type="SAM" id="SignalP"/>
    </source>
</evidence>
<dbReference type="GO" id="GO:0005739">
    <property type="term" value="C:mitochondrion"/>
    <property type="evidence" value="ECO:0007669"/>
    <property type="project" value="TreeGrafter"/>
</dbReference>
<dbReference type="GO" id="GO:0043023">
    <property type="term" value="F:ribosomal large subunit binding"/>
    <property type="evidence" value="ECO:0007669"/>
    <property type="project" value="TreeGrafter"/>
</dbReference>
<keyword evidence="4" id="KW-0648">Protein biosynthesis</keyword>
<dbReference type="PANTHER" id="PTHR20982:SF3">
    <property type="entry name" value="MITOCHONDRIAL RIBOSOME RECYCLING FACTOR PSEUDO 1"/>
    <property type="match status" value="1"/>
</dbReference>
<keyword evidence="3" id="KW-0963">Cytoplasm</keyword>
<evidence type="ECO:0000256" key="4">
    <source>
        <dbReference type="ARBA" id="ARBA00022917"/>
    </source>
</evidence>
<dbReference type="PANTHER" id="PTHR20982">
    <property type="entry name" value="RIBOSOME RECYCLING FACTOR"/>
    <property type="match status" value="1"/>
</dbReference>
<dbReference type="GO" id="GO:0006412">
    <property type="term" value="P:translation"/>
    <property type="evidence" value="ECO:0007669"/>
    <property type="project" value="UniProtKB-KW"/>
</dbReference>
<evidence type="ECO:0000259" key="6">
    <source>
        <dbReference type="Pfam" id="PF01765"/>
    </source>
</evidence>
<feature type="domain" description="Ribosome recycling factor" evidence="6">
    <location>
        <begin position="63"/>
        <end position="224"/>
    </location>
</feature>
<dbReference type="InterPro" id="IPR023584">
    <property type="entry name" value="Ribosome_recyc_fac_dom"/>
</dbReference>
<dbReference type="NCBIfam" id="TIGR00496">
    <property type="entry name" value="frr"/>
    <property type="match status" value="1"/>
</dbReference>